<keyword evidence="4 10" id="KW-0547">Nucleotide-binding</keyword>
<dbReference type="Gene3D" id="3.90.950.10">
    <property type="match status" value="1"/>
</dbReference>
<accession>U5QET1</accession>
<keyword evidence="13" id="KW-1185">Reference proteome</keyword>
<evidence type="ECO:0000256" key="3">
    <source>
        <dbReference type="ARBA" id="ARBA00022723"/>
    </source>
</evidence>
<dbReference type="GO" id="GO:0017111">
    <property type="term" value="F:ribonucleoside triphosphate phosphatase activity"/>
    <property type="evidence" value="ECO:0007669"/>
    <property type="project" value="InterPro"/>
</dbReference>
<reference evidence="12 13" key="1">
    <citation type="journal article" date="2013" name="PLoS ONE">
        <title>Cultivation and Complete Genome Sequencing of Gloeobacter kilaueensis sp. nov., from a Lava Cave in Kilauea Caldera, Hawai'i.</title>
        <authorList>
            <person name="Saw J.H."/>
            <person name="Schatz M."/>
            <person name="Brown M.V."/>
            <person name="Kunkel D.D."/>
            <person name="Foster J.S."/>
            <person name="Shick H."/>
            <person name="Christensen S."/>
            <person name="Hou S."/>
            <person name="Wan X."/>
            <person name="Donachie S.P."/>
        </authorList>
    </citation>
    <scope>NUCLEOTIDE SEQUENCE [LARGE SCALE GENOMIC DNA]</scope>
    <source>
        <strain evidence="13">JS</strain>
    </source>
</reference>
<dbReference type="Pfam" id="PF01725">
    <property type="entry name" value="Ham1p_like"/>
    <property type="match status" value="1"/>
</dbReference>
<evidence type="ECO:0000256" key="10">
    <source>
        <dbReference type="HAMAP-Rule" id="MF_01405"/>
    </source>
</evidence>
<dbReference type="PANTHER" id="PTHR11067">
    <property type="entry name" value="INOSINE TRIPHOSPHATE PYROPHOSPHATASE/HAM1 PROTEIN"/>
    <property type="match status" value="1"/>
</dbReference>
<dbReference type="HAMAP" id="MF_01405">
    <property type="entry name" value="Non_canon_purine_NTPase"/>
    <property type="match status" value="1"/>
</dbReference>
<dbReference type="EMBL" id="CP003587">
    <property type="protein sequence ID" value="AGY57462.1"/>
    <property type="molecule type" value="Genomic_DNA"/>
</dbReference>
<dbReference type="PANTHER" id="PTHR11067:SF9">
    <property type="entry name" value="INOSINE TRIPHOSPHATE PYROPHOSPHATASE"/>
    <property type="match status" value="1"/>
</dbReference>
<feature type="binding site" evidence="10">
    <location>
        <position position="68"/>
    </location>
    <ligand>
        <name>substrate</name>
    </ligand>
</feature>
<name>U5QET1_GLOK1</name>
<dbReference type="GO" id="GO:0036222">
    <property type="term" value="F:XTP diphosphatase activity"/>
    <property type="evidence" value="ECO:0007669"/>
    <property type="project" value="UniProtKB-UniRule"/>
</dbReference>
<evidence type="ECO:0000313" key="12">
    <source>
        <dbReference type="EMBL" id="AGY57462.1"/>
    </source>
</evidence>
<dbReference type="EC" id="3.6.1.66" evidence="10"/>
<comment type="function">
    <text evidence="10">Pyrophosphatase that catalyzes the hydrolysis of nucleoside triphosphates to their monophosphate derivatives, with a high preference for the non-canonical purine nucleotides XTP (xanthosine triphosphate), dITP (deoxyinosine triphosphate) and ITP. Seems to function as a house-cleaning enzyme that removes non-canonical purine nucleotides from the nucleotide pool, thus preventing their incorporation into DNA/RNA and avoiding chromosomal lesions.</text>
</comment>
<feature type="active site" description="Proton acceptor" evidence="10">
    <location>
        <position position="67"/>
    </location>
</feature>
<dbReference type="GO" id="GO:0036220">
    <property type="term" value="F:ITP diphosphatase activity"/>
    <property type="evidence" value="ECO:0007669"/>
    <property type="project" value="UniProtKB-UniRule"/>
</dbReference>
<evidence type="ECO:0000256" key="6">
    <source>
        <dbReference type="ARBA" id="ARBA00022842"/>
    </source>
</evidence>
<dbReference type="GO" id="GO:0005829">
    <property type="term" value="C:cytosol"/>
    <property type="evidence" value="ECO:0007669"/>
    <property type="project" value="TreeGrafter"/>
</dbReference>
<feature type="binding site" evidence="10">
    <location>
        <position position="38"/>
    </location>
    <ligand>
        <name>Mg(2+)</name>
        <dbReference type="ChEBI" id="CHEBI:18420"/>
    </ligand>
</feature>
<evidence type="ECO:0000313" key="13">
    <source>
        <dbReference type="Proteomes" id="UP000017396"/>
    </source>
</evidence>
<evidence type="ECO:0000256" key="1">
    <source>
        <dbReference type="ARBA" id="ARBA00008023"/>
    </source>
</evidence>
<gene>
    <name evidence="12" type="primary">rdgB</name>
    <name evidence="12" type="ORF">GKIL_1216</name>
</gene>
<evidence type="ECO:0000256" key="2">
    <source>
        <dbReference type="ARBA" id="ARBA00011738"/>
    </source>
</evidence>
<dbReference type="CDD" id="cd00515">
    <property type="entry name" value="HAM1"/>
    <property type="match status" value="1"/>
</dbReference>
<dbReference type="OrthoDB" id="9807456at2"/>
<evidence type="ECO:0000256" key="5">
    <source>
        <dbReference type="ARBA" id="ARBA00022801"/>
    </source>
</evidence>
<dbReference type="InterPro" id="IPR020922">
    <property type="entry name" value="dITP/XTP_pyrophosphatase"/>
</dbReference>
<feature type="binding site" evidence="10">
    <location>
        <position position="67"/>
    </location>
    <ligand>
        <name>Mg(2+)</name>
        <dbReference type="ChEBI" id="CHEBI:18420"/>
    </ligand>
</feature>
<feature type="binding site" evidence="10">
    <location>
        <position position="168"/>
    </location>
    <ligand>
        <name>substrate</name>
    </ligand>
</feature>
<dbReference type="HOGENOM" id="CLU_082080_0_2_3"/>
<evidence type="ECO:0000256" key="8">
    <source>
        <dbReference type="ARBA" id="ARBA00051875"/>
    </source>
</evidence>
<dbReference type="GO" id="GO:0046872">
    <property type="term" value="F:metal ion binding"/>
    <property type="evidence" value="ECO:0007669"/>
    <property type="project" value="UniProtKB-KW"/>
</dbReference>
<dbReference type="NCBIfam" id="TIGR00042">
    <property type="entry name" value="RdgB/HAM1 family non-canonical purine NTP pyrophosphatase"/>
    <property type="match status" value="1"/>
</dbReference>
<keyword evidence="3 10" id="KW-0479">Metal-binding</keyword>
<organism evidence="12 13">
    <name type="scientific">Gloeobacter kilaueensis (strain ATCC BAA-2537 / CCAP 1431/1 / ULC 316 / JS1)</name>
    <dbReference type="NCBI Taxonomy" id="1183438"/>
    <lineage>
        <taxon>Bacteria</taxon>
        <taxon>Bacillati</taxon>
        <taxon>Cyanobacteriota</taxon>
        <taxon>Cyanophyceae</taxon>
        <taxon>Gloeobacterales</taxon>
        <taxon>Gloeobacteraceae</taxon>
        <taxon>Gloeobacter</taxon>
    </lineage>
</organism>
<protein>
    <recommendedName>
        <fullName evidence="10">dITP/XTP pyrophosphatase</fullName>
        <ecNumber evidence="10">3.6.1.66</ecNumber>
    </recommendedName>
    <alternativeName>
        <fullName evidence="10">Non-canonical purine NTP pyrophosphatase</fullName>
    </alternativeName>
    <alternativeName>
        <fullName evidence="10">Non-standard purine NTP pyrophosphatase</fullName>
    </alternativeName>
    <alternativeName>
        <fullName evidence="10">Nucleoside-triphosphate diphosphatase</fullName>
    </alternativeName>
    <alternativeName>
        <fullName evidence="10">Nucleoside-triphosphate pyrophosphatase</fullName>
        <shortName evidence="10">NTPase</shortName>
    </alternativeName>
</protein>
<dbReference type="InterPro" id="IPR002637">
    <property type="entry name" value="RdgB/HAM1"/>
</dbReference>
<comment type="catalytic activity">
    <reaction evidence="10">
        <text>ITP + H2O = IMP + diphosphate + H(+)</text>
        <dbReference type="Rhea" id="RHEA:29399"/>
        <dbReference type="ChEBI" id="CHEBI:15377"/>
        <dbReference type="ChEBI" id="CHEBI:15378"/>
        <dbReference type="ChEBI" id="CHEBI:33019"/>
        <dbReference type="ChEBI" id="CHEBI:58053"/>
        <dbReference type="ChEBI" id="CHEBI:61402"/>
        <dbReference type="EC" id="3.6.1.66"/>
    </reaction>
</comment>
<dbReference type="RefSeq" id="WP_023172548.1">
    <property type="nucleotide sequence ID" value="NC_022600.1"/>
</dbReference>
<feature type="binding site" evidence="10">
    <location>
        <begin position="145"/>
        <end position="148"/>
    </location>
    <ligand>
        <name>substrate</name>
    </ligand>
</feature>
<dbReference type="SUPFAM" id="SSF52972">
    <property type="entry name" value="ITPase-like"/>
    <property type="match status" value="1"/>
</dbReference>
<proteinExistence type="inferred from homology"/>
<dbReference type="GO" id="GO:0009146">
    <property type="term" value="P:purine nucleoside triphosphate catabolic process"/>
    <property type="evidence" value="ECO:0007669"/>
    <property type="project" value="UniProtKB-UniRule"/>
</dbReference>
<evidence type="ECO:0000256" key="9">
    <source>
        <dbReference type="ARBA" id="ARBA00052017"/>
    </source>
</evidence>
<keyword evidence="5 10" id="KW-0378">Hydrolase</keyword>
<evidence type="ECO:0000256" key="7">
    <source>
        <dbReference type="ARBA" id="ARBA00023080"/>
    </source>
</evidence>
<dbReference type="PATRIC" id="fig|1183438.3.peg.1198"/>
<comment type="catalytic activity">
    <reaction evidence="9 10">
        <text>XTP + H2O = XMP + diphosphate + H(+)</text>
        <dbReference type="Rhea" id="RHEA:28610"/>
        <dbReference type="ChEBI" id="CHEBI:15377"/>
        <dbReference type="ChEBI" id="CHEBI:15378"/>
        <dbReference type="ChEBI" id="CHEBI:33019"/>
        <dbReference type="ChEBI" id="CHEBI:57464"/>
        <dbReference type="ChEBI" id="CHEBI:61314"/>
        <dbReference type="EC" id="3.6.1.66"/>
    </reaction>
</comment>
<dbReference type="GO" id="GO:0009117">
    <property type="term" value="P:nucleotide metabolic process"/>
    <property type="evidence" value="ECO:0007669"/>
    <property type="project" value="UniProtKB-KW"/>
</dbReference>
<feature type="binding site" evidence="10">
    <location>
        <begin position="173"/>
        <end position="174"/>
    </location>
    <ligand>
        <name>substrate</name>
    </ligand>
</feature>
<dbReference type="STRING" id="1183438.GKIL_1216"/>
<dbReference type="GO" id="GO:0000166">
    <property type="term" value="F:nucleotide binding"/>
    <property type="evidence" value="ECO:0007669"/>
    <property type="project" value="UniProtKB-KW"/>
</dbReference>
<dbReference type="AlphaFoldDB" id="U5QET1"/>
<feature type="binding site" evidence="10">
    <location>
        <begin position="8"/>
        <end position="13"/>
    </location>
    <ligand>
        <name>substrate</name>
    </ligand>
</feature>
<dbReference type="GO" id="GO:0035870">
    <property type="term" value="F:dITP diphosphatase activity"/>
    <property type="evidence" value="ECO:0007669"/>
    <property type="project" value="UniProtKB-UniRule"/>
</dbReference>
<dbReference type="KEGG" id="glj:GKIL_1216"/>
<dbReference type="Proteomes" id="UP000017396">
    <property type="component" value="Chromosome"/>
</dbReference>
<dbReference type="eggNOG" id="COG0127">
    <property type="taxonomic scope" value="Bacteria"/>
</dbReference>
<comment type="catalytic activity">
    <reaction evidence="8 10">
        <text>dITP + H2O = dIMP + diphosphate + H(+)</text>
        <dbReference type="Rhea" id="RHEA:28342"/>
        <dbReference type="ChEBI" id="CHEBI:15377"/>
        <dbReference type="ChEBI" id="CHEBI:15378"/>
        <dbReference type="ChEBI" id="CHEBI:33019"/>
        <dbReference type="ChEBI" id="CHEBI:61194"/>
        <dbReference type="ChEBI" id="CHEBI:61382"/>
        <dbReference type="EC" id="3.6.1.66"/>
    </reaction>
</comment>
<dbReference type="FunFam" id="3.90.950.10:FF:000001">
    <property type="entry name" value="dITP/XTP pyrophosphatase"/>
    <property type="match status" value="1"/>
</dbReference>
<comment type="cofactor">
    <cofactor evidence="10">
        <name>Mg(2+)</name>
        <dbReference type="ChEBI" id="CHEBI:18420"/>
    </cofactor>
    <text evidence="10">Binds 1 Mg(2+) ion per subunit.</text>
</comment>
<comment type="similarity">
    <text evidence="1 10 11">Belongs to the HAM1 NTPase family.</text>
</comment>
<comment type="subunit">
    <text evidence="2 10">Homodimer.</text>
</comment>
<sequence length="188" mass="19917">MQRLILATNNQGKIKELRHLFAGSGWQLEAAPPGFAVEETGATFAENARLKALAAAQITGEWSVADDSGLVVEALGGAPGVYSARYGKDDDERIARLLTALSGQSDRAARFVCAIALARPGAALIEAEGVCEGQILEAPRGTGGFGYDPVFWVSEANKSFAELDIAEKERYSHRGRAVRALLAALATK</sequence>
<keyword evidence="6 10" id="KW-0460">Magnesium</keyword>
<dbReference type="InterPro" id="IPR029001">
    <property type="entry name" value="ITPase-like_fam"/>
</dbReference>
<keyword evidence="7 10" id="KW-0546">Nucleotide metabolism</keyword>
<evidence type="ECO:0000256" key="4">
    <source>
        <dbReference type="ARBA" id="ARBA00022741"/>
    </source>
</evidence>
<evidence type="ECO:0000256" key="11">
    <source>
        <dbReference type="RuleBase" id="RU003781"/>
    </source>
</evidence>